<proteinExistence type="predicted"/>
<sequence length="1228" mass="146776">MFSKESIIKYCNAIINYIEKIKSHFEKKEEEKEMHFSHLNAVHLENEEIQNYTDKLSWGINNNEVKNIAITGSYGTGKSSIIKSFVKNKNLMDISLTISFANFENNEELIKKEEIEFNIVNQIIYSEKHGKLNNSRFKRIANKSWNHKFWSIFFIVVYLYTIINIFFPSINGKLSIFPYWEYQKNIYVIIFIIQTFIVLYRLYDDVINFRITKISPTDIEITNDNKESNESILSKYYDEILNFFLNSKVEIVFIEDLDRFNGSLSIFTHLRQINEQLNNSKDLKHKKITFVYAVKDDLLDDEHKKTKFFDLIIPILPFINSNTSREFITKKISELEGDLLNNNKLKNIIKEVSPYINDTRTAINLINEFIVFKQQYISNWEKNNQNITPIATKLPLDKIFGIIVYKNLYTYDYVNLLYNNFESIVYSIFYNKDEFIKNSISNKTKRIEEIEKEISELEAIYIPDIESLNKIMINSFILLLNANYNDLINIKINRDNINLENLHKNENFQTLKDDIKIKQNGYNNFERTTITFESIKKKSGLNYQKEYENIKKKSENEIEKLQKEKNELNKSIGIVKSKSVSELINRYSNENLSKYTKVNEITENDEDANNKIILHKNQLLFFLIKYGYINEQYLNYISHKHEGLLDFNDLKFRNKILDNVNPEFNYEIKNINDFMEDLSPSHFNSRAIFNYLILDFLIKNSNKFEYEYSLFYSNLLSDEEFQKDFIAGAFSSLSQENRFKFYYKLIESESFWKNLENQNEIINAIIISIIKEKENQRNKLLIKLNIEKKLIEYLKYNEEILKEATKEDINSLNMNVSYKITDLNHFIDDDTQRYIYENNMYYINESNLEVINSKITQKNIKDWKLSNLWNFSVEPLDDYIYENIKEFLENIYFSNVTEEDGNGISILNRILTNENIDSDYTKRYIKDIKFQIDLYDIDFSVIDFDDNLFKPLLEFNRVKPSWNNVKIIYSRTQLTDELLSFINLNKNEIENDQDLSIENDEELIASLIKSDKIEDFRIFDATDIKFDEIEDYIDYIKFIEYIITTNRIDLNTEVFNIINEENKLHFINNYIRQDLDLNELEIDKYTYSRLIKESEQEIATFLVKLILNDFDKIDFEEERIVSMLIEYINENNINVDFNILDYLLSHIDEENIKIDLISIKFRLCPHLAEDDVITLLKHTDTFRNIEEKQNYKIELNEVNNEILNYLKSKKIIKHHFVNHTENKYTITF</sequence>
<dbReference type="STRING" id="1218108.GCA_000382425_03588"/>
<dbReference type="EMBL" id="BJXC01000044">
    <property type="protein sequence ID" value="GEM53716.1"/>
    <property type="molecule type" value="Genomic_DNA"/>
</dbReference>
<evidence type="ECO:0000313" key="4">
    <source>
        <dbReference type="EMBL" id="GEM53716.1"/>
    </source>
</evidence>
<evidence type="ECO:0000256" key="1">
    <source>
        <dbReference type="SAM" id="Coils"/>
    </source>
</evidence>
<dbReference type="InterPro" id="IPR027417">
    <property type="entry name" value="P-loop_NTPase"/>
</dbReference>
<comment type="caution">
    <text evidence="4">The sequence shown here is derived from an EMBL/GenBank/DDBJ whole genome shotgun (WGS) entry which is preliminary data.</text>
</comment>
<evidence type="ECO:0000313" key="5">
    <source>
        <dbReference type="Proteomes" id="UP000321245"/>
    </source>
</evidence>
<dbReference type="RefSeq" id="WP_019977056.1">
    <property type="nucleotide sequence ID" value="NZ_BJXC01000044.1"/>
</dbReference>
<accession>A0A511NLU2</accession>
<feature type="coiled-coil region" evidence="1">
    <location>
        <begin position="544"/>
        <end position="578"/>
    </location>
</feature>
<keyword evidence="2" id="KW-0472">Membrane</keyword>
<keyword evidence="2" id="KW-1133">Transmembrane helix</keyword>
<feature type="transmembrane region" description="Helical" evidence="2">
    <location>
        <begin position="149"/>
        <end position="166"/>
    </location>
</feature>
<keyword evidence="1" id="KW-0175">Coiled coil</keyword>
<organism evidence="4 5">
    <name type="scientific">Empedobacter brevis NBRC 14943 = ATCC 43319</name>
    <dbReference type="NCBI Taxonomy" id="1218108"/>
    <lineage>
        <taxon>Bacteria</taxon>
        <taxon>Pseudomonadati</taxon>
        <taxon>Bacteroidota</taxon>
        <taxon>Flavobacteriia</taxon>
        <taxon>Flavobacteriales</taxon>
        <taxon>Weeksellaceae</taxon>
        <taxon>Empedobacter</taxon>
    </lineage>
</organism>
<gene>
    <name evidence="4" type="primary">yobI</name>
    <name evidence="4" type="ORF">EB1_35060</name>
</gene>
<evidence type="ECO:0000259" key="3">
    <source>
        <dbReference type="Pfam" id="PF20693"/>
    </source>
</evidence>
<dbReference type="Pfam" id="PF20693">
    <property type="entry name" value="YobI-ATPase"/>
    <property type="match status" value="1"/>
</dbReference>
<feature type="transmembrane region" description="Helical" evidence="2">
    <location>
        <begin position="186"/>
        <end position="203"/>
    </location>
</feature>
<feature type="domain" description="YobI-like P-loop NTPase" evidence="3">
    <location>
        <begin position="52"/>
        <end position="419"/>
    </location>
</feature>
<protein>
    <submittedName>
        <fullName evidence="4">Putative membrane protein YobI</fullName>
    </submittedName>
</protein>
<dbReference type="InterPro" id="IPR048428">
    <property type="entry name" value="YobI-NTPase"/>
</dbReference>
<dbReference type="OrthoDB" id="1701659at2"/>
<dbReference type="Proteomes" id="UP000321245">
    <property type="component" value="Unassembled WGS sequence"/>
</dbReference>
<keyword evidence="5" id="KW-1185">Reference proteome</keyword>
<name>A0A511NLU2_9FLAO</name>
<keyword evidence="2" id="KW-0812">Transmembrane</keyword>
<reference evidence="4 5" key="1">
    <citation type="submission" date="2019-07" db="EMBL/GenBank/DDBJ databases">
        <title>Whole genome shotgun sequence of Empedobacter brevis NBRC 14943.</title>
        <authorList>
            <person name="Hosoyama A."/>
            <person name="Uohara A."/>
            <person name="Ohji S."/>
            <person name="Ichikawa N."/>
        </authorList>
    </citation>
    <scope>NUCLEOTIDE SEQUENCE [LARGE SCALE GENOMIC DNA]</scope>
    <source>
        <strain evidence="4 5">NBRC 14943</strain>
    </source>
</reference>
<dbReference type="SUPFAM" id="SSF52540">
    <property type="entry name" value="P-loop containing nucleoside triphosphate hydrolases"/>
    <property type="match status" value="1"/>
</dbReference>
<evidence type="ECO:0000256" key="2">
    <source>
        <dbReference type="SAM" id="Phobius"/>
    </source>
</evidence>
<dbReference type="AlphaFoldDB" id="A0A511NLU2"/>
<dbReference type="GeneID" id="84651601"/>